<dbReference type="InterPro" id="IPR000652">
    <property type="entry name" value="Triosephosphate_isomerase"/>
</dbReference>
<evidence type="ECO:0000256" key="9">
    <source>
        <dbReference type="PROSITE-ProRule" id="PRU00421"/>
    </source>
</evidence>
<protein>
    <recommendedName>
        <fullName evidence="10">Triosephosphate isomerase</fullName>
        <ecNumber evidence="10">5.3.1.1</ecNumber>
    </recommendedName>
</protein>
<dbReference type="GO" id="GO:0008982">
    <property type="term" value="F:protein-N(PI)-phosphohistidine-sugar phosphotransferase activity"/>
    <property type="evidence" value="ECO:0007669"/>
    <property type="project" value="InterPro"/>
</dbReference>
<dbReference type="RefSeq" id="WP_115323107.1">
    <property type="nucleotide sequence ID" value="NZ_BPUX01000028.1"/>
</dbReference>
<dbReference type="NCBIfam" id="TIGR00419">
    <property type="entry name" value="tim"/>
    <property type="match status" value="1"/>
</dbReference>
<dbReference type="GO" id="GO:0006094">
    <property type="term" value="P:gluconeogenesis"/>
    <property type="evidence" value="ECO:0007669"/>
    <property type="project" value="UniProtKB-UniPathway"/>
</dbReference>
<dbReference type="GeneID" id="69687261"/>
<dbReference type="CDD" id="cd00212">
    <property type="entry name" value="PTS_IIB_glc"/>
    <property type="match status" value="1"/>
</dbReference>
<dbReference type="CDD" id="cd00311">
    <property type="entry name" value="TIM"/>
    <property type="match status" value="1"/>
</dbReference>
<dbReference type="GO" id="GO:0019563">
    <property type="term" value="P:glycerol catabolic process"/>
    <property type="evidence" value="ECO:0007669"/>
    <property type="project" value="TreeGrafter"/>
</dbReference>
<keyword evidence="10" id="KW-0963">Cytoplasm</keyword>
<dbReference type="UniPathway" id="UPA00138"/>
<dbReference type="GO" id="GO:0046166">
    <property type="term" value="P:glyceraldehyde-3-phosphate biosynthetic process"/>
    <property type="evidence" value="ECO:0007669"/>
    <property type="project" value="TreeGrafter"/>
</dbReference>
<keyword evidence="6" id="KW-0598">Phosphotransferase system</keyword>
<dbReference type="EMBL" id="UGTV01000015">
    <property type="protein sequence ID" value="SUC10413.1"/>
    <property type="molecule type" value="Genomic_DNA"/>
</dbReference>
<accession>A0A379EW26</accession>
<evidence type="ECO:0000256" key="2">
    <source>
        <dbReference type="ARBA" id="ARBA00007422"/>
    </source>
</evidence>
<dbReference type="GO" id="GO:0005829">
    <property type="term" value="C:cytosol"/>
    <property type="evidence" value="ECO:0007669"/>
    <property type="project" value="TreeGrafter"/>
</dbReference>
<evidence type="ECO:0000256" key="10">
    <source>
        <dbReference type="RuleBase" id="RU363013"/>
    </source>
</evidence>
<evidence type="ECO:0000313" key="15">
    <source>
        <dbReference type="Proteomes" id="UP001052140"/>
    </source>
</evidence>
<evidence type="ECO:0000256" key="1">
    <source>
        <dbReference type="ARBA" id="ARBA00004939"/>
    </source>
</evidence>
<organism evidence="13 14">
    <name type="scientific">Pasteurella canis</name>
    <dbReference type="NCBI Taxonomy" id="753"/>
    <lineage>
        <taxon>Bacteria</taxon>
        <taxon>Pseudomonadati</taxon>
        <taxon>Pseudomonadota</taxon>
        <taxon>Gammaproteobacteria</taxon>
        <taxon>Pasteurellales</taxon>
        <taxon>Pasteurellaceae</taxon>
        <taxon>Pasteurella</taxon>
    </lineage>
</organism>
<dbReference type="GO" id="GO:0016301">
    <property type="term" value="F:kinase activity"/>
    <property type="evidence" value="ECO:0007669"/>
    <property type="project" value="UniProtKB-KW"/>
</dbReference>
<dbReference type="SUPFAM" id="SSF51351">
    <property type="entry name" value="Triosephosphate isomerase (TIM)"/>
    <property type="match status" value="1"/>
</dbReference>
<dbReference type="PANTHER" id="PTHR21139:SF42">
    <property type="entry name" value="TRIOSEPHOSPHATE ISOMERASE"/>
    <property type="match status" value="1"/>
</dbReference>
<dbReference type="PROSITE" id="PS51440">
    <property type="entry name" value="TIM_2"/>
    <property type="match status" value="1"/>
</dbReference>
<comment type="pathway">
    <text evidence="1">Carbohydrate metabolism; erythritol degradation.</text>
</comment>
<dbReference type="GO" id="GO:0004807">
    <property type="term" value="F:triose-phosphate isomerase activity"/>
    <property type="evidence" value="ECO:0007669"/>
    <property type="project" value="UniProtKB-UniRule"/>
</dbReference>
<dbReference type="InterPro" id="IPR035990">
    <property type="entry name" value="TIM_sf"/>
</dbReference>
<evidence type="ECO:0000256" key="8">
    <source>
        <dbReference type="ARBA" id="ARBA00023235"/>
    </source>
</evidence>
<dbReference type="InterPro" id="IPR013785">
    <property type="entry name" value="Aldolase_TIM"/>
</dbReference>
<evidence type="ECO:0000256" key="6">
    <source>
        <dbReference type="ARBA" id="ARBA00022683"/>
    </source>
</evidence>
<dbReference type="GO" id="GO:0006096">
    <property type="term" value="P:glycolytic process"/>
    <property type="evidence" value="ECO:0007669"/>
    <property type="project" value="UniProtKB-UniRule"/>
</dbReference>
<dbReference type="Pfam" id="PF00121">
    <property type="entry name" value="TIM"/>
    <property type="match status" value="1"/>
</dbReference>
<dbReference type="GO" id="GO:0009401">
    <property type="term" value="P:phosphoenolpyruvate-dependent sugar phosphotransferase system"/>
    <property type="evidence" value="ECO:0007669"/>
    <property type="project" value="UniProtKB-KW"/>
</dbReference>
<keyword evidence="5" id="KW-0808">Transferase</keyword>
<keyword evidence="4" id="KW-0762">Sugar transport</keyword>
<keyword evidence="15" id="KW-1185">Reference proteome</keyword>
<evidence type="ECO:0000256" key="5">
    <source>
        <dbReference type="ARBA" id="ARBA00022679"/>
    </source>
</evidence>
<comment type="subcellular location">
    <subcellularLocation>
        <location evidence="10">Cytoplasm</location>
    </subcellularLocation>
</comment>
<name>A0A379EW26_9PAST</name>
<keyword evidence="8 10" id="KW-0413">Isomerase</keyword>
<feature type="active site" description="Phosphocysteine intermediate; for EIIB activity" evidence="9">
    <location>
        <position position="294"/>
    </location>
</feature>
<keyword evidence="3" id="KW-0813">Transport</keyword>
<dbReference type="PROSITE" id="PS51098">
    <property type="entry name" value="PTS_EIIB_TYPE_1"/>
    <property type="match status" value="1"/>
</dbReference>
<feature type="domain" description="PTS EIIB type-1" evidence="11">
    <location>
        <begin position="272"/>
        <end position="349"/>
    </location>
</feature>
<dbReference type="EMBL" id="BPUX01000028">
    <property type="protein sequence ID" value="GJH43747.1"/>
    <property type="molecule type" value="Genomic_DNA"/>
</dbReference>
<keyword evidence="10" id="KW-0324">Glycolysis</keyword>
<dbReference type="AlphaFoldDB" id="A0A379EW26"/>
<dbReference type="Pfam" id="PF00367">
    <property type="entry name" value="PTS_EIIB"/>
    <property type="match status" value="1"/>
</dbReference>
<proteinExistence type="inferred from homology"/>
<reference evidence="13 14" key="1">
    <citation type="submission" date="2018-06" db="EMBL/GenBank/DDBJ databases">
        <authorList>
            <consortium name="Pathogen Informatics"/>
            <person name="Doyle S."/>
        </authorList>
    </citation>
    <scope>NUCLEOTIDE SEQUENCE [LARGE SCALE GENOMIC DNA]</scope>
    <source>
        <strain evidence="13 14">NCTC11621</strain>
    </source>
</reference>
<dbReference type="InterPro" id="IPR036878">
    <property type="entry name" value="Glu_permease_IIB"/>
</dbReference>
<gene>
    <name evidence="13" type="primary">tpiA2</name>
    <name evidence="12" type="synonym">tpiA_2</name>
    <name evidence="13" type="ORF">NCTC11621_01467</name>
    <name evidence="12" type="ORF">PA42_19210</name>
</gene>
<sequence>MSKKVYFGTNLKMYKGNNDTIDYLSELSQVRQQLPSEYDIELFVIPSYIALKDAITTVTNSSSQHGITIGAQNMNPHDRGQFTGEISPVMLKELGVQLVMIGHSERRHIFKESDQDENEKVVSALKHGFKTLLCIGETLTQKNTNTADEALRVQLKVGLQSVANDAIENLWIAYEPVWAIGENGIPATSDYANEKHGVIKECLFELFGDASKKIPVLYGGSVNLENANELILQSNIDGLFVGRSAWEAKNFHLLMKNALNTLSTKNVENEFTDVARQLIKQLGGIQNISALSHCASRIRVIINNESHINKPAIEKITGVNGLFSIANQYQIIVGPKAVEGVYCEMKRLL</sequence>
<comment type="pathway">
    <text evidence="10">Carbohydrate biosynthesis; gluconeogenesis.</text>
</comment>
<keyword evidence="10" id="KW-0312">Gluconeogenesis</keyword>
<comment type="subunit">
    <text evidence="10">Homodimer.</text>
</comment>
<evidence type="ECO:0000313" key="14">
    <source>
        <dbReference type="Proteomes" id="UP000254704"/>
    </source>
</evidence>
<evidence type="ECO:0000259" key="11">
    <source>
        <dbReference type="PROSITE" id="PS51098"/>
    </source>
</evidence>
<evidence type="ECO:0000256" key="7">
    <source>
        <dbReference type="ARBA" id="ARBA00022777"/>
    </source>
</evidence>
<keyword evidence="7" id="KW-0418">Kinase</keyword>
<dbReference type="InterPro" id="IPR018113">
    <property type="entry name" value="PTrfase_EIIB_Cys"/>
</dbReference>
<dbReference type="PROSITE" id="PS00171">
    <property type="entry name" value="TIM_1"/>
    <property type="match status" value="1"/>
</dbReference>
<evidence type="ECO:0000256" key="4">
    <source>
        <dbReference type="ARBA" id="ARBA00022597"/>
    </source>
</evidence>
<evidence type="ECO:0000313" key="12">
    <source>
        <dbReference type="EMBL" id="GJH43747.1"/>
    </source>
</evidence>
<dbReference type="InterPro" id="IPR020861">
    <property type="entry name" value="Triosephosphate_isomerase_AS"/>
</dbReference>
<dbReference type="PANTHER" id="PTHR21139">
    <property type="entry name" value="TRIOSEPHOSPHATE ISOMERASE"/>
    <property type="match status" value="1"/>
</dbReference>
<dbReference type="Proteomes" id="UP000254704">
    <property type="component" value="Unassembled WGS sequence"/>
</dbReference>
<dbReference type="InterPro" id="IPR001996">
    <property type="entry name" value="PTS_IIB_1"/>
</dbReference>
<dbReference type="SUPFAM" id="SSF55604">
    <property type="entry name" value="Glucose permease domain IIB"/>
    <property type="match status" value="1"/>
</dbReference>
<reference evidence="12" key="2">
    <citation type="submission" date="2024-05" db="EMBL/GenBank/DDBJ databases">
        <title>Determining zoonotic pasteurella genome.</title>
        <authorList>
            <person name="Maeda T."/>
            <person name="Takahashi T."/>
            <person name="Yoshida H."/>
        </authorList>
    </citation>
    <scope>NUCLEOTIDE SEQUENCE</scope>
    <source>
        <strain evidence="12">PA42</strain>
    </source>
</reference>
<dbReference type="Gene3D" id="3.30.1360.60">
    <property type="entry name" value="Glucose permease domain IIB"/>
    <property type="match status" value="1"/>
</dbReference>
<evidence type="ECO:0000256" key="3">
    <source>
        <dbReference type="ARBA" id="ARBA00022448"/>
    </source>
</evidence>
<dbReference type="UniPathway" id="UPA00109">
    <property type="reaction ID" value="UER00189"/>
</dbReference>
<evidence type="ECO:0000313" key="13">
    <source>
        <dbReference type="EMBL" id="SUC10413.1"/>
    </source>
</evidence>
<dbReference type="EC" id="5.3.1.1" evidence="10"/>
<comment type="pathway">
    <text evidence="10">Carbohydrate degradation; glycolysis; D-glyceraldehyde 3-phosphate from glycerone phosphate: step 1/1.</text>
</comment>
<dbReference type="Proteomes" id="UP001052140">
    <property type="component" value="Unassembled WGS sequence"/>
</dbReference>
<comment type="catalytic activity">
    <reaction evidence="10">
        <text>D-glyceraldehyde 3-phosphate = dihydroxyacetone phosphate</text>
        <dbReference type="Rhea" id="RHEA:18585"/>
        <dbReference type="ChEBI" id="CHEBI:57642"/>
        <dbReference type="ChEBI" id="CHEBI:59776"/>
        <dbReference type="EC" id="5.3.1.1"/>
    </reaction>
</comment>
<comment type="similarity">
    <text evidence="2 10">Belongs to the triosephosphate isomerase family.</text>
</comment>
<dbReference type="NCBIfam" id="NF011497">
    <property type="entry name" value="PRK14905.1"/>
    <property type="match status" value="1"/>
</dbReference>
<dbReference type="Gene3D" id="3.20.20.70">
    <property type="entry name" value="Aldolase class I"/>
    <property type="match status" value="1"/>
</dbReference>